<keyword evidence="2" id="KW-1185">Reference proteome</keyword>
<dbReference type="EMBL" id="UPSH01000001">
    <property type="protein sequence ID" value="VBB18932.1"/>
    <property type="molecule type" value="Genomic_DNA"/>
</dbReference>
<comment type="caution">
    <text evidence="1">The sequence shown here is derived from an EMBL/GenBank/DDBJ whole genome shotgun (WGS) entry which is preliminary data.</text>
</comment>
<dbReference type="Proteomes" id="UP000594342">
    <property type="component" value="Unassembled WGS sequence"/>
</dbReference>
<name>A0A5K0UBC5_9VIRU</name>
<organism evidence="1 2">
    <name type="scientific">Yasminevirus sp. GU-2018</name>
    <dbReference type="NCBI Taxonomy" id="2420051"/>
    <lineage>
        <taxon>Viruses</taxon>
        <taxon>Varidnaviria</taxon>
        <taxon>Bamfordvirae</taxon>
        <taxon>Nucleocytoviricota</taxon>
        <taxon>Megaviricetes</taxon>
        <taxon>Imitervirales</taxon>
        <taxon>Mimiviridae</taxon>
        <taxon>Klosneuvirinae</taxon>
        <taxon>Yasminevirus</taxon>
        <taxon>Yasminevirus saudimassiliense</taxon>
    </lineage>
</organism>
<gene>
    <name evidence="1" type="ORF">YASMINEVIRUS_1464</name>
</gene>
<reference evidence="1 2" key="1">
    <citation type="submission" date="2018-10" db="EMBL/GenBank/DDBJ databases">
        <authorList>
            <consortium name="IHU Genomes"/>
        </authorList>
    </citation>
    <scope>NUCLEOTIDE SEQUENCE [LARGE SCALE GENOMIC DNA]</scope>
    <source>
        <strain evidence="1 2">A1</strain>
    </source>
</reference>
<protein>
    <submittedName>
        <fullName evidence="1">Uncharacterized protein</fullName>
    </submittedName>
</protein>
<accession>A0A5K0UBC5</accession>
<proteinExistence type="predicted"/>
<evidence type="ECO:0000313" key="2">
    <source>
        <dbReference type="Proteomes" id="UP000594342"/>
    </source>
</evidence>
<evidence type="ECO:0000313" key="1">
    <source>
        <dbReference type="EMBL" id="VBB18932.1"/>
    </source>
</evidence>
<sequence>MNRYRYPGTIPASTNCCKPKECNPKIIKVCPPAPYIQRSACRANISDRAVVRHIPPNMACSATIKFALETFSGLVLLPMNLDKFCGYDFKDGEIVAVEAEDLSSVVCKDEMCFDAVPVKLFNIMRTWKGHIHKATGVVSVAFDPQKEDGTQGDSYYMLTETTDLTLTDPYFREVNNRLLFDKIVIRYEIFNIMGEEDSAQTMADLVGKTISVTYVDYGQETRKRIGIPIVITEFSVESA</sequence>